<comment type="caution">
    <text evidence="1">The sequence shown here is derived from an EMBL/GenBank/DDBJ whole genome shotgun (WGS) entry which is preliminary data.</text>
</comment>
<dbReference type="Proteomes" id="UP000185728">
    <property type="component" value="Unassembled WGS sequence"/>
</dbReference>
<evidence type="ECO:0000313" key="2">
    <source>
        <dbReference type="Proteomes" id="UP000185728"/>
    </source>
</evidence>
<organism evidence="1 2">
    <name type="scientific">Zobellia uliginosa</name>
    <dbReference type="NCBI Taxonomy" id="143224"/>
    <lineage>
        <taxon>Bacteria</taxon>
        <taxon>Pseudomonadati</taxon>
        <taxon>Bacteroidota</taxon>
        <taxon>Flavobacteriia</taxon>
        <taxon>Flavobacteriales</taxon>
        <taxon>Flavobacteriaceae</taxon>
        <taxon>Zobellia</taxon>
    </lineage>
</organism>
<evidence type="ECO:0000313" key="1">
    <source>
        <dbReference type="EMBL" id="SIS74918.1"/>
    </source>
</evidence>
<sequence length="109" mass="12595">MNKIIGILTSTISVLLVVCILAPSITKLAHALYEHHSEECTEADRLHVHEAELDCDFQKFHLSPQFTPFLITFTHCTPEITRENTNNFYFFSSKYQKLHFVLRGPPQFS</sequence>
<protein>
    <submittedName>
        <fullName evidence="1">Uncharacterized protein</fullName>
    </submittedName>
</protein>
<keyword evidence="2" id="KW-1185">Reference proteome</keyword>
<gene>
    <name evidence="1" type="ORF">SAMN05421766_103803</name>
</gene>
<reference evidence="1 2" key="1">
    <citation type="submission" date="2017-01" db="EMBL/GenBank/DDBJ databases">
        <authorList>
            <person name="Varghese N."/>
            <person name="Submissions S."/>
        </authorList>
    </citation>
    <scope>NUCLEOTIDE SEQUENCE [LARGE SCALE GENOMIC DNA]</scope>
    <source>
        <strain evidence="1 2">DSM 2061</strain>
    </source>
</reference>
<dbReference type="EMBL" id="FTOB01000003">
    <property type="protein sequence ID" value="SIS74918.1"/>
    <property type="molecule type" value="Genomic_DNA"/>
</dbReference>
<accession>A0ABY1KTG0</accession>
<dbReference type="RefSeq" id="WP_076455517.1">
    <property type="nucleotide sequence ID" value="NZ_FTOB01000003.1"/>
</dbReference>
<proteinExistence type="predicted"/>
<name>A0ABY1KTG0_9FLAO</name>